<reference evidence="2 3" key="1">
    <citation type="submission" date="2019-05" db="EMBL/GenBank/DDBJ databases">
        <title>Another draft genome of Portunus trituberculatus and its Hox gene families provides insights of decapod evolution.</title>
        <authorList>
            <person name="Jeong J.-H."/>
            <person name="Song I."/>
            <person name="Kim S."/>
            <person name="Choi T."/>
            <person name="Kim D."/>
            <person name="Ryu S."/>
            <person name="Kim W."/>
        </authorList>
    </citation>
    <scope>NUCLEOTIDE SEQUENCE [LARGE SCALE GENOMIC DNA]</scope>
    <source>
        <tissue evidence="2">Muscle</tissue>
    </source>
</reference>
<evidence type="ECO:0000313" key="2">
    <source>
        <dbReference type="EMBL" id="MPC46042.1"/>
    </source>
</evidence>
<organism evidence="2 3">
    <name type="scientific">Portunus trituberculatus</name>
    <name type="common">Swimming crab</name>
    <name type="synonym">Neptunus trituberculatus</name>
    <dbReference type="NCBI Taxonomy" id="210409"/>
    <lineage>
        <taxon>Eukaryota</taxon>
        <taxon>Metazoa</taxon>
        <taxon>Ecdysozoa</taxon>
        <taxon>Arthropoda</taxon>
        <taxon>Crustacea</taxon>
        <taxon>Multicrustacea</taxon>
        <taxon>Malacostraca</taxon>
        <taxon>Eumalacostraca</taxon>
        <taxon>Eucarida</taxon>
        <taxon>Decapoda</taxon>
        <taxon>Pleocyemata</taxon>
        <taxon>Brachyura</taxon>
        <taxon>Eubrachyura</taxon>
        <taxon>Portunoidea</taxon>
        <taxon>Portunidae</taxon>
        <taxon>Portuninae</taxon>
        <taxon>Portunus</taxon>
    </lineage>
</organism>
<keyword evidence="3" id="KW-1185">Reference proteome</keyword>
<feature type="region of interest" description="Disordered" evidence="1">
    <location>
        <begin position="26"/>
        <end position="62"/>
    </location>
</feature>
<proteinExistence type="predicted"/>
<evidence type="ECO:0000313" key="3">
    <source>
        <dbReference type="Proteomes" id="UP000324222"/>
    </source>
</evidence>
<sequence>MSLHHITKELLRNPLTATQLLSHSKAFTDLDPDPDLDLDPSQTAPGRPSAPSTMPEQCLALQ</sequence>
<name>A0A5B7FHT8_PORTR</name>
<dbReference type="EMBL" id="VSRR010007017">
    <property type="protein sequence ID" value="MPC46042.1"/>
    <property type="molecule type" value="Genomic_DNA"/>
</dbReference>
<gene>
    <name evidence="2" type="ORF">E2C01_039751</name>
</gene>
<accession>A0A5B7FHT8</accession>
<evidence type="ECO:0000256" key="1">
    <source>
        <dbReference type="SAM" id="MobiDB-lite"/>
    </source>
</evidence>
<dbReference type="Proteomes" id="UP000324222">
    <property type="component" value="Unassembled WGS sequence"/>
</dbReference>
<comment type="caution">
    <text evidence="2">The sequence shown here is derived from an EMBL/GenBank/DDBJ whole genome shotgun (WGS) entry which is preliminary data.</text>
</comment>
<protein>
    <submittedName>
        <fullName evidence="2">Uncharacterized protein</fullName>
    </submittedName>
</protein>
<dbReference type="AlphaFoldDB" id="A0A5B7FHT8"/>